<gene>
    <name evidence="5" type="ORF">N7509_007775</name>
</gene>
<dbReference type="GeneID" id="81371392"/>
<dbReference type="PANTHER" id="PTHR40633">
    <property type="entry name" value="MATRIX PROTEIN, PUTATIVE (AFU_ORTHOLOGUE AFUA_8G05410)-RELATED"/>
    <property type="match status" value="1"/>
</dbReference>
<comment type="caution">
    <text evidence="5">The sequence shown here is derived from an EMBL/GenBank/DDBJ whole genome shotgun (WGS) entry which is preliminary data.</text>
</comment>
<protein>
    <recommendedName>
        <fullName evidence="4">Yeast cell wall synthesis Kre9/Knh1-like N-terminal domain-containing protein</fullName>
    </recommendedName>
</protein>
<feature type="region of interest" description="Disordered" evidence="2">
    <location>
        <begin position="119"/>
        <end position="226"/>
    </location>
</feature>
<proteinExistence type="predicted"/>
<dbReference type="PANTHER" id="PTHR40633:SF5">
    <property type="entry name" value="ANCHORED PROTEIN, PUTATIVE (AFU_ORTHOLOGUE AFUA_8G04370)-RELATED"/>
    <property type="match status" value="1"/>
</dbReference>
<feature type="signal peptide" evidence="3">
    <location>
        <begin position="1"/>
        <end position="16"/>
    </location>
</feature>
<reference evidence="5" key="1">
    <citation type="submission" date="2022-12" db="EMBL/GenBank/DDBJ databases">
        <authorList>
            <person name="Petersen C."/>
        </authorList>
    </citation>
    <scope>NUCLEOTIDE SEQUENCE</scope>
    <source>
        <strain evidence="5">IBT 29677</strain>
    </source>
</reference>
<evidence type="ECO:0000256" key="2">
    <source>
        <dbReference type="SAM" id="MobiDB-lite"/>
    </source>
</evidence>
<keyword evidence="1 3" id="KW-0732">Signal</keyword>
<evidence type="ECO:0000313" key="5">
    <source>
        <dbReference type="EMBL" id="KAJ5392285.1"/>
    </source>
</evidence>
<dbReference type="Proteomes" id="UP001147747">
    <property type="component" value="Unassembled WGS sequence"/>
</dbReference>
<dbReference type="InterPro" id="IPR052982">
    <property type="entry name" value="SRP1/TIP1-like"/>
</dbReference>
<accession>A0A9X0B8N9</accession>
<dbReference type="OrthoDB" id="2260257at2759"/>
<dbReference type="InterPro" id="IPR018466">
    <property type="entry name" value="Kre9/Knh1-like_N"/>
</dbReference>
<dbReference type="EMBL" id="JAPZBU010000008">
    <property type="protein sequence ID" value="KAJ5392285.1"/>
    <property type="molecule type" value="Genomic_DNA"/>
</dbReference>
<evidence type="ECO:0000256" key="3">
    <source>
        <dbReference type="SAM" id="SignalP"/>
    </source>
</evidence>
<feature type="domain" description="Yeast cell wall synthesis Kre9/Knh1-like N-terminal" evidence="4">
    <location>
        <begin position="25"/>
        <end position="113"/>
    </location>
</feature>
<feature type="chain" id="PRO_5040908073" description="Yeast cell wall synthesis Kre9/Knh1-like N-terminal domain-containing protein" evidence="3">
    <location>
        <begin position="17"/>
        <end position="243"/>
    </location>
</feature>
<evidence type="ECO:0000313" key="6">
    <source>
        <dbReference type="Proteomes" id="UP001147747"/>
    </source>
</evidence>
<dbReference type="AlphaFoldDB" id="A0A9X0B8N9"/>
<reference evidence="5" key="2">
    <citation type="journal article" date="2023" name="IMA Fungus">
        <title>Comparative genomic study of the Penicillium genus elucidates a diverse pangenome and 15 lateral gene transfer events.</title>
        <authorList>
            <person name="Petersen C."/>
            <person name="Sorensen T."/>
            <person name="Nielsen M.R."/>
            <person name="Sondergaard T.E."/>
            <person name="Sorensen J.L."/>
            <person name="Fitzpatrick D.A."/>
            <person name="Frisvad J.C."/>
            <person name="Nielsen K.L."/>
        </authorList>
    </citation>
    <scope>NUCLEOTIDE SEQUENCE</scope>
    <source>
        <strain evidence="5">IBT 29677</strain>
    </source>
</reference>
<dbReference type="RefSeq" id="XP_056487963.1">
    <property type="nucleotide sequence ID" value="XM_056632412.1"/>
</dbReference>
<keyword evidence="6" id="KW-1185">Reference proteome</keyword>
<name>A0A9X0B8N9_9EURO</name>
<evidence type="ECO:0000259" key="4">
    <source>
        <dbReference type="Pfam" id="PF10342"/>
    </source>
</evidence>
<dbReference type="Pfam" id="PF10342">
    <property type="entry name" value="Kre9_KNH"/>
    <property type="match status" value="1"/>
</dbReference>
<sequence>MRFIIVTSLLAALVAAKSTNNDFNNPAGGYTFTAGDSTTVTWDHKSGSTISLRLQSGSVTTATSGTAIASNIDNTGSFTWTVPTDLVKGKEYTIEIINDENTDDYNFLPYFTVVGATGSASTSTAAPTTTTSAESTSTTEASTTSTTAEATTTTEASTTTDATTTTTSKAAKTTATTLTKASSSAATTATTSSETQSSTSASSTSASSSASASSTAVPNGNGAGVNRVSGAMLALVAGAIAMM</sequence>
<evidence type="ECO:0000256" key="1">
    <source>
        <dbReference type="ARBA" id="ARBA00022729"/>
    </source>
</evidence>
<organism evidence="5 6">
    <name type="scientific">Penicillium cosmopolitanum</name>
    <dbReference type="NCBI Taxonomy" id="1131564"/>
    <lineage>
        <taxon>Eukaryota</taxon>
        <taxon>Fungi</taxon>
        <taxon>Dikarya</taxon>
        <taxon>Ascomycota</taxon>
        <taxon>Pezizomycotina</taxon>
        <taxon>Eurotiomycetes</taxon>
        <taxon>Eurotiomycetidae</taxon>
        <taxon>Eurotiales</taxon>
        <taxon>Aspergillaceae</taxon>
        <taxon>Penicillium</taxon>
    </lineage>
</organism>
<feature type="compositionally biased region" description="Low complexity" evidence="2">
    <location>
        <begin position="119"/>
        <end position="216"/>
    </location>
</feature>